<dbReference type="SUPFAM" id="SSF56349">
    <property type="entry name" value="DNA breaking-rejoining enzymes"/>
    <property type="match status" value="1"/>
</dbReference>
<dbReference type="Gene3D" id="1.10.443.10">
    <property type="entry name" value="Intergrase catalytic core"/>
    <property type="match status" value="1"/>
</dbReference>
<feature type="domain" description="Tyr recombinase" evidence="4">
    <location>
        <begin position="5"/>
        <end position="177"/>
    </location>
</feature>
<dbReference type="EMBL" id="NHPD01000041">
    <property type="protein sequence ID" value="OYR73410.1"/>
    <property type="molecule type" value="Genomic_DNA"/>
</dbReference>
<dbReference type="PANTHER" id="PTHR30349:SF41">
    <property type="entry name" value="INTEGRASE_RECOMBINASE PROTEIN MJ0367-RELATED"/>
    <property type="match status" value="1"/>
</dbReference>
<evidence type="ECO:0000313" key="6">
    <source>
        <dbReference type="Proteomes" id="UP000216925"/>
    </source>
</evidence>
<proteinExistence type="predicted"/>
<name>A0A256JX95_HALEZ</name>
<dbReference type="PANTHER" id="PTHR30349">
    <property type="entry name" value="PHAGE INTEGRASE-RELATED"/>
    <property type="match status" value="1"/>
</dbReference>
<dbReference type="GO" id="GO:0015074">
    <property type="term" value="P:DNA integration"/>
    <property type="evidence" value="ECO:0007669"/>
    <property type="project" value="UniProtKB-KW"/>
</dbReference>
<keyword evidence="1" id="KW-0229">DNA integration</keyword>
<gene>
    <name evidence="5" type="ORF">DJ76_10120</name>
</gene>
<dbReference type="PROSITE" id="PS51898">
    <property type="entry name" value="TYR_RECOMBINASE"/>
    <property type="match status" value="1"/>
</dbReference>
<dbReference type="InterPro" id="IPR050090">
    <property type="entry name" value="Tyrosine_recombinase_XerCD"/>
</dbReference>
<dbReference type="Proteomes" id="UP000216925">
    <property type="component" value="Unassembled WGS sequence"/>
</dbReference>
<dbReference type="GO" id="GO:0003677">
    <property type="term" value="F:DNA binding"/>
    <property type="evidence" value="ECO:0007669"/>
    <property type="project" value="UniProtKB-KW"/>
</dbReference>
<evidence type="ECO:0000256" key="3">
    <source>
        <dbReference type="ARBA" id="ARBA00023172"/>
    </source>
</evidence>
<reference evidence="5 6" key="1">
    <citation type="journal article" date="2014" name="Front. Microbiol.">
        <title>Population and genomic analysis of the genus Halorubrum.</title>
        <authorList>
            <person name="Fullmer M.S."/>
            <person name="Soucy S.M."/>
            <person name="Swithers K.S."/>
            <person name="Makkay A.M."/>
            <person name="Wheeler R."/>
            <person name="Ventosa A."/>
            <person name="Gogarten J.P."/>
            <person name="Papke R.T."/>
        </authorList>
    </citation>
    <scope>NUCLEOTIDE SEQUENCE [LARGE SCALE GENOMIC DNA]</scope>
    <source>
        <strain evidence="5 6">Ec15</strain>
    </source>
</reference>
<dbReference type="RefSeq" id="WP_094495169.1">
    <property type="nucleotide sequence ID" value="NZ_NHPD01000041.1"/>
</dbReference>
<dbReference type="InterPro" id="IPR011010">
    <property type="entry name" value="DNA_brk_join_enz"/>
</dbReference>
<dbReference type="GO" id="GO:0006310">
    <property type="term" value="P:DNA recombination"/>
    <property type="evidence" value="ECO:0007669"/>
    <property type="project" value="UniProtKB-KW"/>
</dbReference>
<dbReference type="Pfam" id="PF00589">
    <property type="entry name" value="Phage_integrase"/>
    <property type="match status" value="1"/>
</dbReference>
<dbReference type="AlphaFoldDB" id="A0A256JX95"/>
<dbReference type="InterPro" id="IPR013762">
    <property type="entry name" value="Integrase-like_cat_sf"/>
</dbReference>
<comment type="caution">
    <text evidence="5">The sequence shown here is derived from an EMBL/GenBank/DDBJ whole genome shotgun (WGS) entry which is preliminary data.</text>
</comment>
<accession>A0A256JX95</accession>
<dbReference type="InterPro" id="IPR002104">
    <property type="entry name" value="Integrase_catalytic"/>
</dbReference>
<evidence type="ECO:0000259" key="4">
    <source>
        <dbReference type="PROSITE" id="PS51898"/>
    </source>
</evidence>
<evidence type="ECO:0000313" key="5">
    <source>
        <dbReference type="EMBL" id="OYR73410.1"/>
    </source>
</evidence>
<protein>
    <recommendedName>
        <fullName evidence="4">Tyr recombinase domain-containing protein</fullName>
    </recommendedName>
</protein>
<sequence length="193" mass="21864">MSNTTFHNILTKQEYQRLLSTAHELDHRYGFTVYMLGHTGMRTGELAHFRPDWFDAEVNLITIPESQDCWQSKSRKSRSIPLPESAIDTIDWYLSTLGEDAYGYSPSTIHRHVAAGAEEAGLDSVTASDLRYTLAQELRRLGVQRDVFAAILDVTRTSISRHHTGKLPQDLLLELNQQAKLDTLYDGATVTRE</sequence>
<keyword evidence="2" id="KW-0238">DNA-binding</keyword>
<evidence type="ECO:0000256" key="2">
    <source>
        <dbReference type="ARBA" id="ARBA00023125"/>
    </source>
</evidence>
<evidence type="ECO:0000256" key="1">
    <source>
        <dbReference type="ARBA" id="ARBA00022908"/>
    </source>
</evidence>
<organism evidence="5 6">
    <name type="scientific">Halorubrum ezzemoulense</name>
    <name type="common">Halorubrum chaoviator</name>
    <dbReference type="NCBI Taxonomy" id="337243"/>
    <lineage>
        <taxon>Archaea</taxon>
        <taxon>Methanobacteriati</taxon>
        <taxon>Methanobacteriota</taxon>
        <taxon>Stenosarchaea group</taxon>
        <taxon>Halobacteria</taxon>
        <taxon>Halobacteriales</taxon>
        <taxon>Haloferacaceae</taxon>
        <taxon>Halorubrum</taxon>
    </lineage>
</organism>
<keyword evidence="3" id="KW-0233">DNA recombination</keyword>